<dbReference type="InterPro" id="IPR033911">
    <property type="entry name" value="MetRS_core"/>
</dbReference>
<evidence type="ECO:0000259" key="12">
    <source>
        <dbReference type="Pfam" id="PF19303"/>
    </source>
</evidence>
<dbReference type="STRING" id="1802730.A2591_00580"/>
<evidence type="ECO:0000256" key="2">
    <source>
        <dbReference type="ARBA" id="ARBA00012838"/>
    </source>
</evidence>
<dbReference type="Gene3D" id="2.170.220.10">
    <property type="match status" value="1"/>
</dbReference>
<evidence type="ECO:0000256" key="1">
    <source>
        <dbReference type="ARBA" id="ARBA00003314"/>
    </source>
</evidence>
<dbReference type="AlphaFoldDB" id="A0A1G2SL44"/>
<name>A0A1G2SL44_9BACT</name>
<comment type="similarity">
    <text evidence="10">Belongs to the class-I aminoacyl-tRNA synthetase family.</text>
</comment>
<evidence type="ECO:0000256" key="6">
    <source>
        <dbReference type="ARBA" id="ARBA00022840"/>
    </source>
</evidence>
<dbReference type="FunFam" id="2.170.220.10:FF:000003">
    <property type="entry name" value="Methionine--tRNA ligase"/>
    <property type="match status" value="1"/>
</dbReference>
<feature type="domain" description="Methionyl/Leucyl tRNA synthetase" evidence="11">
    <location>
        <begin position="137"/>
        <end position="361"/>
    </location>
</feature>
<dbReference type="InterPro" id="IPR015413">
    <property type="entry name" value="Methionyl/Leucyl_tRNA_Synth"/>
</dbReference>
<dbReference type="Pfam" id="PF19303">
    <property type="entry name" value="Anticodon_3"/>
    <property type="match status" value="1"/>
</dbReference>
<dbReference type="GO" id="GO:0006431">
    <property type="term" value="P:methionyl-tRNA aminoacylation"/>
    <property type="evidence" value="ECO:0007669"/>
    <property type="project" value="InterPro"/>
</dbReference>
<dbReference type="SUPFAM" id="SSF47323">
    <property type="entry name" value="Anticodon-binding domain of a subclass of class I aminoacyl-tRNA synthetases"/>
    <property type="match status" value="1"/>
</dbReference>
<evidence type="ECO:0000313" key="14">
    <source>
        <dbReference type="Proteomes" id="UP000178168"/>
    </source>
</evidence>
<dbReference type="PANTHER" id="PTHR43326:SF1">
    <property type="entry name" value="METHIONINE--TRNA LIGASE, MITOCHONDRIAL"/>
    <property type="match status" value="1"/>
</dbReference>
<keyword evidence="4 10" id="KW-0436">Ligase</keyword>
<dbReference type="GO" id="GO:0005524">
    <property type="term" value="F:ATP binding"/>
    <property type="evidence" value="ECO:0007669"/>
    <property type="project" value="UniProtKB-KW"/>
</dbReference>
<dbReference type="Proteomes" id="UP000178168">
    <property type="component" value="Unassembled WGS sequence"/>
</dbReference>
<evidence type="ECO:0000259" key="11">
    <source>
        <dbReference type="Pfam" id="PF09334"/>
    </source>
</evidence>
<dbReference type="GO" id="GO:0004825">
    <property type="term" value="F:methionine-tRNA ligase activity"/>
    <property type="evidence" value="ECO:0007669"/>
    <property type="project" value="UniProtKB-EC"/>
</dbReference>
<comment type="function">
    <text evidence="1">Is required not only for elongation of protein synthesis but also for the initiation of all mRNA translation through initiator tRNA(fMet) aminoacylation.</text>
</comment>
<dbReference type="Gene3D" id="1.10.730.10">
    <property type="entry name" value="Isoleucyl-tRNA Synthetase, Domain 1"/>
    <property type="match status" value="1"/>
</dbReference>
<dbReference type="CDD" id="cd00814">
    <property type="entry name" value="MetRS_core"/>
    <property type="match status" value="1"/>
</dbReference>
<dbReference type="EMBL" id="MHUZ01000016">
    <property type="protein sequence ID" value="OHA85793.1"/>
    <property type="molecule type" value="Genomic_DNA"/>
</dbReference>
<dbReference type="InterPro" id="IPR041872">
    <property type="entry name" value="Anticodon_Met"/>
</dbReference>
<organism evidence="13 14">
    <name type="scientific">Candidatus Yonathbacteria bacterium RIFOXYD1_FULL_52_36</name>
    <dbReference type="NCBI Taxonomy" id="1802730"/>
    <lineage>
        <taxon>Bacteria</taxon>
        <taxon>Candidatus Yonathiibacteriota</taxon>
    </lineage>
</organism>
<sequence length="514" mass="57208">MKDTFFITTAIPYMNASAHIGHAYEMVLTDILARYHRAQGKQVFFLTGTDEHGAKIVRTATKAGKSPQAFVDEYAGEFRALWDRFQISYDDFIRTSDKERHWKGAQALWEKLVAAGDLTKGIYKGLYCVGCEAFVTEKELVDGKCQYHNVPPEEVEEENYFFDLARYAPQIREAIDRGELAIIPEGKKAEVFEMLTNATQDVSFSRPEGDIPWGVPVPGDPSQMMYVWCDALANYLSAPGYGTDEARFGRVWPPDVQVVGKDIARFHAVIWPAMLLAAGLALPKTLLVHGFITSGGKKMSKSIGNVIDPVEYLDAYGVEAVRFYFAREIPSTEDGDFTKEKFIASYNGNLSNGVGNLVSRTVKMATQYFEGDVARTPETDVPVRTAAGTMSGAEKREGWTIPYLIEHEILPAYHKAMEALEVHRGTEAALRLAALLDEYIADHEPFKLVKTDPEKTKIILANVLYGITHVARMMQPIIPETAGKIFATIGAKDDTLTHFSVTALDAPLYPRHDA</sequence>
<dbReference type="InterPro" id="IPR014758">
    <property type="entry name" value="Met-tRNA_synth"/>
</dbReference>
<evidence type="ECO:0000313" key="13">
    <source>
        <dbReference type="EMBL" id="OHA85793.1"/>
    </source>
</evidence>
<evidence type="ECO:0000256" key="3">
    <source>
        <dbReference type="ARBA" id="ARBA00018753"/>
    </source>
</evidence>
<dbReference type="PRINTS" id="PR01041">
    <property type="entry name" value="TRNASYNTHMET"/>
</dbReference>
<keyword evidence="5 10" id="KW-0547">Nucleotide-binding</keyword>
<comment type="caution">
    <text evidence="13">The sequence shown here is derived from an EMBL/GenBank/DDBJ whole genome shotgun (WGS) entry which is preliminary data.</text>
</comment>
<gene>
    <name evidence="13" type="ORF">A2591_00580</name>
</gene>
<keyword evidence="7 10" id="KW-0648">Protein biosynthesis</keyword>
<dbReference type="InterPro" id="IPR023457">
    <property type="entry name" value="Met-tRNA_synth_2"/>
</dbReference>
<protein>
    <recommendedName>
        <fullName evidence="3">Methionine--tRNA ligase</fullName>
        <ecNumber evidence="2">6.1.1.10</ecNumber>
    </recommendedName>
    <alternativeName>
        <fullName evidence="9">Methionyl-tRNA synthetase</fullName>
    </alternativeName>
</protein>
<proteinExistence type="inferred from homology"/>
<dbReference type="InterPro" id="IPR009080">
    <property type="entry name" value="tRNAsynth_Ia_anticodon-bd"/>
</dbReference>
<evidence type="ECO:0000256" key="5">
    <source>
        <dbReference type="ARBA" id="ARBA00022741"/>
    </source>
</evidence>
<evidence type="ECO:0000256" key="10">
    <source>
        <dbReference type="RuleBase" id="RU363039"/>
    </source>
</evidence>
<evidence type="ECO:0000256" key="7">
    <source>
        <dbReference type="ARBA" id="ARBA00022917"/>
    </source>
</evidence>
<keyword evidence="8 10" id="KW-0030">Aminoacyl-tRNA synthetase</keyword>
<dbReference type="Pfam" id="PF09334">
    <property type="entry name" value="tRNA-synt_1g"/>
    <property type="match status" value="1"/>
</dbReference>
<dbReference type="PANTHER" id="PTHR43326">
    <property type="entry name" value="METHIONYL-TRNA SYNTHETASE"/>
    <property type="match status" value="1"/>
</dbReference>
<dbReference type="NCBIfam" id="TIGR00398">
    <property type="entry name" value="metG"/>
    <property type="match status" value="1"/>
</dbReference>
<evidence type="ECO:0000256" key="4">
    <source>
        <dbReference type="ARBA" id="ARBA00022598"/>
    </source>
</evidence>
<dbReference type="Gene3D" id="3.40.50.620">
    <property type="entry name" value="HUPs"/>
    <property type="match status" value="1"/>
</dbReference>
<keyword evidence="6 10" id="KW-0067">ATP-binding</keyword>
<feature type="domain" description="Methionyl-tRNA synthetase anticodon-binding" evidence="12">
    <location>
        <begin position="410"/>
        <end position="498"/>
    </location>
</feature>
<reference evidence="13 14" key="1">
    <citation type="journal article" date="2016" name="Nat. Commun.">
        <title>Thousands of microbial genomes shed light on interconnected biogeochemical processes in an aquifer system.</title>
        <authorList>
            <person name="Anantharaman K."/>
            <person name="Brown C.T."/>
            <person name="Hug L.A."/>
            <person name="Sharon I."/>
            <person name="Castelle C.J."/>
            <person name="Probst A.J."/>
            <person name="Thomas B.C."/>
            <person name="Singh A."/>
            <person name="Wilkins M.J."/>
            <person name="Karaoz U."/>
            <person name="Brodie E.L."/>
            <person name="Williams K.H."/>
            <person name="Hubbard S.S."/>
            <person name="Banfield J.F."/>
        </authorList>
    </citation>
    <scope>NUCLEOTIDE SEQUENCE [LARGE SCALE GENOMIC DNA]</scope>
</reference>
<dbReference type="EC" id="6.1.1.10" evidence="2"/>
<dbReference type="SUPFAM" id="SSF52374">
    <property type="entry name" value="Nucleotidylyl transferase"/>
    <property type="match status" value="1"/>
</dbReference>
<evidence type="ECO:0000256" key="8">
    <source>
        <dbReference type="ARBA" id="ARBA00023146"/>
    </source>
</evidence>
<accession>A0A1G2SL44</accession>
<dbReference type="InterPro" id="IPR014729">
    <property type="entry name" value="Rossmann-like_a/b/a_fold"/>
</dbReference>
<evidence type="ECO:0000256" key="9">
    <source>
        <dbReference type="ARBA" id="ARBA00030904"/>
    </source>
</evidence>